<evidence type="ECO:0000259" key="1">
    <source>
        <dbReference type="Pfam" id="PF24982"/>
    </source>
</evidence>
<gene>
    <name evidence="2" type="ORF">DICVIV_06277</name>
</gene>
<reference evidence="3" key="2">
    <citation type="journal article" date="2016" name="Sci. Rep.">
        <title>Dictyocaulus viviparus genome, variome and transcriptome elucidate lungworm biology and support future intervention.</title>
        <authorList>
            <person name="McNulty S.N."/>
            <person name="Strube C."/>
            <person name="Rosa B.A."/>
            <person name="Martin J.C."/>
            <person name="Tyagi R."/>
            <person name="Choi Y.J."/>
            <person name="Wang Q."/>
            <person name="Hallsworth Pepin K."/>
            <person name="Zhang X."/>
            <person name="Ozersky P."/>
            <person name="Wilson R.K."/>
            <person name="Sternberg P.W."/>
            <person name="Gasser R.B."/>
            <person name="Mitreva M."/>
        </authorList>
    </citation>
    <scope>NUCLEOTIDE SEQUENCE [LARGE SCALE GENOMIC DNA]</scope>
    <source>
        <strain evidence="3">HannoverDv2000</strain>
    </source>
</reference>
<protein>
    <recommendedName>
        <fullName evidence="1">DUF7773 domain-containing protein</fullName>
    </recommendedName>
</protein>
<keyword evidence="3" id="KW-1185">Reference proteome</keyword>
<name>A0A0D8XSI9_DICVI</name>
<dbReference type="InterPro" id="IPR056675">
    <property type="entry name" value="DUF7773"/>
</dbReference>
<sequence>MSNELQEVRIKVLFQRAEVVAVQNRKAFQKKATRLLYKQILSYEHLWWNMFIVSILTDISSSSLICYDSSAPRPRETVECGSDMMCYSEYYAVNRSGTVRQYFDRFCVHRQHCEDRGIDEKCQTLQQLDKRVQVYVSTFNPHRLKMEVPLFDNV</sequence>
<reference evidence="2 3" key="1">
    <citation type="submission" date="2013-11" db="EMBL/GenBank/DDBJ databases">
        <title>Draft genome of the bovine lungworm Dictyocaulus viviparus.</title>
        <authorList>
            <person name="Mitreva M."/>
        </authorList>
    </citation>
    <scope>NUCLEOTIDE SEQUENCE [LARGE SCALE GENOMIC DNA]</scope>
    <source>
        <strain evidence="2 3">HannoverDv2000</strain>
    </source>
</reference>
<proteinExistence type="predicted"/>
<dbReference type="Pfam" id="PF24982">
    <property type="entry name" value="DUF7773"/>
    <property type="match status" value="1"/>
</dbReference>
<dbReference type="OrthoDB" id="5850587at2759"/>
<evidence type="ECO:0000313" key="2">
    <source>
        <dbReference type="EMBL" id="KJH47618.1"/>
    </source>
</evidence>
<dbReference type="AlphaFoldDB" id="A0A0D8XSI9"/>
<evidence type="ECO:0000313" key="3">
    <source>
        <dbReference type="Proteomes" id="UP000053766"/>
    </source>
</evidence>
<dbReference type="EMBL" id="KN716299">
    <property type="protein sequence ID" value="KJH47618.1"/>
    <property type="molecule type" value="Genomic_DNA"/>
</dbReference>
<feature type="domain" description="DUF7773" evidence="1">
    <location>
        <begin position="64"/>
        <end position="144"/>
    </location>
</feature>
<organism evidence="2 3">
    <name type="scientific">Dictyocaulus viviparus</name>
    <name type="common">Bovine lungworm</name>
    <dbReference type="NCBI Taxonomy" id="29172"/>
    <lineage>
        <taxon>Eukaryota</taxon>
        <taxon>Metazoa</taxon>
        <taxon>Ecdysozoa</taxon>
        <taxon>Nematoda</taxon>
        <taxon>Chromadorea</taxon>
        <taxon>Rhabditida</taxon>
        <taxon>Rhabditina</taxon>
        <taxon>Rhabditomorpha</taxon>
        <taxon>Strongyloidea</taxon>
        <taxon>Metastrongylidae</taxon>
        <taxon>Dictyocaulus</taxon>
    </lineage>
</organism>
<accession>A0A0D8XSI9</accession>
<dbReference type="Proteomes" id="UP000053766">
    <property type="component" value="Unassembled WGS sequence"/>
</dbReference>
<dbReference type="STRING" id="29172.A0A0D8XSI9"/>